<reference evidence="3" key="1">
    <citation type="submission" date="2018-10" db="EMBL/GenBank/DDBJ databases">
        <title>Fifty Aureobasidium pullulans genomes reveal a recombining polyextremotolerant generalist.</title>
        <authorList>
            <person name="Gostincar C."/>
            <person name="Turk M."/>
            <person name="Zajc J."/>
            <person name="Gunde-Cimerman N."/>
        </authorList>
    </citation>
    <scope>NUCLEOTIDE SEQUENCE [LARGE SCALE GENOMIC DNA]</scope>
    <source>
        <strain evidence="3">EXF-10085</strain>
    </source>
</reference>
<proteinExistence type="predicted"/>
<accession>A0A4S9BZH1</accession>
<dbReference type="Pfam" id="PF14295">
    <property type="entry name" value="PAN_4"/>
    <property type="match status" value="2"/>
</dbReference>
<feature type="compositionally biased region" description="Low complexity" evidence="1">
    <location>
        <begin position="932"/>
        <end position="943"/>
    </location>
</feature>
<feature type="region of interest" description="Disordered" evidence="1">
    <location>
        <begin position="421"/>
        <end position="440"/>
    </location>
</feature>
<organism evidence="3">
    <name type="scientific">Aureobasidium pullulans</name>
    <name type="common">Black yeast</name>
    <name type="synonym">Pullularia pullulans</name>
    <dbReference type="NCBI Taxonomy" id="5580"/>
    <lineage>
        <taxon>Eukaryota</taxon>
        <taxon>Fungi</taxon>
        <taxon>Dikarya</taxon>
        <taxon>Ascomycota</taxon>
        <taxon>Pezizomycotina</taxon>
        <taxon>Dothideomycetes</taxon>
        <taxon>Dothideomycetidae</taxon>
        <taxon>Dothideales</taxon>
        <taxon>Saccotheciaceae</taxon>
        <taxon>Aureobasidium</taxon>
    </lineage>
</organism>
<name>A0A4S9BZH1_AURPU</name>
<dbReference type="Gene3D" id="3.50.4.10">
    <property type="entry name" value="Hepatocyte Growth Factor"/>
    <property type="match status" value="2"/>
</dbReference>
<feature type="compositionally biased region" description="Low complexity" evidence="1">
    <location>
        <begin position="112"/>
        <end position="121"/>
    </location>
</feature>
<gene>
    <name evidence="3" type="ORF">D6D13_10099</name>
</gene>
<feature type="region of interest" description="Disordered" evidence="1">
    <location>
        <begin position="81"/>
        <end position="121"/>
    </location>
</feature>
<feature type="domain" description="Apple" evidence="2">
    <location>
        <begin position="306"/>
        <end position="396"/>
    </location>
</feature>
<sequence length="1639" mass="162845">MLLRTAITFLAIQNITQLIPTRVDEGVCQTSTVVLSVSSTTITAANGSISTSYSIYPVNKHISQTIRPSITIPLVTTEYTSAQEQTGRSDAAISYSSSTTPPRGEEQTIPVDSGSSSLQGSQDITVSLTPTWLPLSTGHLSVSSGSSSESTSTLTLVLSNASESSLSQISTSSSRTPASRSDTQSLSGLSVTTSTGSTTSTSSVSPSVAASTNPVLYTCPRDNGIYYSDTENRVYQLLCNTDESDATIGMDYQPHLQSCVDSCGDISGCLGVSYAETTGLCSYKSSASNRVGSSSSNSAILADYVCPGADGTQLVDSSGSIYQILCNTFFPASNNITSNLETPDLASCSEICSDTSDCSGFTFQNGTCTLVNNRNSNDGIARVNVATAILLSKRIVQVVSSGIPYRSTSLAESLPLDISRTPSSTRQSLTMNSTTTRTSQSLLSTVGSAIPISSETTSTNTDTVSLRLSIIPSSNSLSSGLPSTVSPERTVSASSTIIPASISSDGAPIQPADSVTPSYLLTVEMSSTSKSSETISSGIRDFSVITDSQSSITNGLPTIVVRSSQTAAVFFTISLPTSFSQSLLSTISGNSFSTDIASLSSTLVSATTSAVIIISRPTSAATRTSSRLSVSQFPSAASLSSSNNAISPSSVFLTSSRSVSIALSPSVGVVPSPSVSIAPSSPVGPALSIGVASSTSINTAVSSTIDMILSPSVGSTGSASLGSAGSSSISIASSPFVSSSLPQTTYSCPAADGDQVQANTGGLYTIGCDEETTGGGVLAGSSTDFNGCMTYCDETLGCTAWTYNGSCYLKTGASASDFSFQPSTRGTVSGIRFAPARPGGSGPVSFSISSASSASSISSTPSISLASSVSTAPSRSSVSSSPQLAFSASVASSMTVKAPSSYVASSSSLNSELTAFESSSYSVSASSTIAIVPSSSEPDSSTSLYQPTSQTTSTSDLHASSLTDIQASLLTSILSGDPSAVVVSKTIKSASTIENIIVSTSGSGINDVSNLISTNTASATGTLTVELGATSNVLISDVVATSTNTEATVSLATTSYITIPVLSTIAPSLTESISRPTVQAVGSLLTVPDPVPPSTTIRATVSSFTASLLTITTAISLSTTVRGTSPTASCSVYDNVLDICLDTAITPSVGAGGGISVGLGSSTITIVAISASLDVAPSVAASGDLGVSAGTNGIGIGASATIGVDPGLSGSLHSSTRSSIPSMTFLSSRASLPSVTCSAGGNVLNVCIDAAITPSAGVGGNAGVGIVVSSSTITLLDVSASLAVAPSLTAGIDLGLSVGSNGIGLSPSATIGVIGVDLGLQGSSRSATTTALPTVSCSAGGNVLDICVDAAVTPSVGIGGNAGVGVVVGSSTITILDASASLAVVPSVTAGVNLGLPIGSSGIVLSPSAAIGAGLNLDASGTITVGSILPTIIPSQTSTTNCSAGGNALNVCIDATITPSIAAGVALNLNLGPSSSALTLLDVSASVALAPSVAAGLDLGLSVGSSGLGLTPSATVGLDLGLGLGLGLGGSAQSKSSFTASLRSTSSVSSAPALGSDFSSASPTTLPSSSRLPSATPSSTQGVIGNVTSKLQYCGSEKSQSQVSTWYVKAKLECEICTVQGDCDVHNHHAGVQIQEWKS</sequence>
<feature type="compositionally biased region" description="Polar residues" evidence="1">
    <location>
        <begin position="81"/>
        <end position="101"/>
    </location>
</feature>
<feature type="compositionally biased region" description="Polar residues" evidence="1">
    <location>
        <begin position="944"/>
        <end position="957"/>
    </location>
</feature>
<dbReference type="EMBL" id="QZAS01000074">
    <property type="protein sequence ID" value="THW99500.1"/>
    <property type="molecule type" value="Genomic_DNA"/>
</dbReference>
<evidence type="ECO:0000313" key="3">
    <source>
        <dbReference type="EMBL" id="THW99500.1"/>
    </source>
</evidence>
<evidence type="ECO:0000259" key="2">
    <source>
        <dbReference type="PROSITE" id="PS50948"/>
    </source>
</evidence>
<comment type="caution">
    <text evidence="3">The sequence shown here is derived from an EMBL/GenBank/DDBJ whole genome shotgun (WGS) entry which is preliminary data.</text>
</comment>
<feature type="compositionally biased region" description="Polar residues" evidence="1">
    <location>
        <begin position="421"/>
        <end position="432"/>
    </location>
</feature>
<evidence type="ECO:0000256" key="1">
    <source>
        <dbReference type="SAM" id="MobiDB-lite"/>
    </source>
</evidence>
<dbReference type="InterPro" id="IPR003609">
    <property type="entry name" value="Pan_app"/>
</dbReference>
<feature type="region of interest" description="Disordered" evidence="1">
    <location>
        <begin position="1550"/>
        <end position="1583"/>
    </location>
</feature>
<protein>
    <recommendedName>
        <fullName evidence="2">Apple domain-containing protein</fullName>
    </recommendedName>
</protein>
<dbReference type="PROSITE" id="PS50948">
    <property type="entry name" value="PAN"/>
    <property type="match status" value="1"/>
</dbReference>
<feature type="region of interest" description="Disordered" evidence="1">
    <location>
        <begin position="166"/>
        <end position="208"/>
    </location>
</feature>
<feature type="compositionally biased region" description="Low complexity" evidence="1">
    <location>
        <begin position="1550"/>
        <end position="1580"/>
    </location>
</feature>
<feature type="region of interest" description="Disordered" evidence="1">
    <location>
        <begin position="932"/>
        <end position="957"/>
    </location>
</feature>